<dbReference type="EMBL" id="CAXAMM010020003">
    <property type="protein sequence ID" value="CAK9047056.1"/>
    <property type="molecule type" value="Genomic_DNA"/>
</dbReference>
<gene>
    <name evidence="1" type="ORF">SCF082_LOCUS26421</name>
</gene>
<keyword evidence="2" id="KW-1185">Reference proteome</keyword>
<evidence type="ECO:0000313" key="2">
    <source>
        <dbReference type="Proteomes" id="UP001642464"/>
    </source>
</evidence>
<dbReference type="Proteomes" id="UP001642464">
    <property type="component" value="Unassembled WGS sequence"/>
</dbReference>
<reference evidence="1 2" key="1">
    <citation type="submission" date="2024-02" db="EMBL/GenBank/DDBJ databases">
        <authorList>
            <person name="Chen Y."/>
            <person name="Shah S."/>
            <person name="Dougan E. K."/>
            <person name="Thang M."/>
            <person name="Chan C."/>
        </authorList>
    </citation>
    <scope>NUCLEOTIDE SEQUENCE [LARGE SCALE GENOMIC DNA]</scope>
</reference>
<organism evidence="1 2">
    <name type="scientific">Durusdinium trenchii</name>
    <dbReference type="NCBI Taxonomy" id="1381693"/>
    <lineage>
        <taxon>Eukaryota</taxon>
        <taxon>Sar</taxon>
        <taxon>Alveolata</taxon>
        <taxon>Dinophyceae</taxon>
        <taxon>Suessiales</taxon>
        <taxon>Symbiodiniaceae</taxon>
        <taxon>Durusdinium</taxon>
    </lineage>
</organism>
<name>A0ABP0M6B1_9DINO</name>
<proteinExistence type="predicted"/>
<evidence type="ECO:0000313" key="1">
    <source>
        <dbReference type="EMBL" id="CAK9047056.1"/>
    </source>
</evidence>
<sequence length="55" mass="6145">MLLGTSMPLGRIWPGSAESWNQWDLGTSMVAPCHGQDLFPSRLSHKEQVLVHTLQ</sequence>
<accession>A0ABP0M6B1</accession>
<protein>
    <submittedName>
        <fullName evidence="1">Uncharacterized protein</fullName>
    </submittedName>
</protein>
<comment type="caution">
    <text evidence="1">The sequence shown here is derived from an EMBL/GenBank/DDBJ whole genome shotgun (WGS) entry which is preliminary data.</text>
</comment>